<evidence type="ECO:0000313" key="5">
    <source>
        <dbReference type="Proteomes" id="UP000032247"/>
    </source>
</evidence>
<dbReference type="EMBL" id="JXBC01000014">
    <property type="protein sequence ID" value="KIU04465.1"/>
    <property type="molecule type" value="Genomic_DNA"/>
</dbReference>
<feature type="compositionally biased region" description="Basic and acidic residues" evidence="3">
    <location>
        <begin position="155"/>
        <end position="179"/>
    </location>
</feature>
<sequence length="198" mass="23518">MYSDVNLIGRITNEIRLETTSSGKPKVFFYIAVSKPMDRKESFTPAVIAYNTEALNMVQHNVNKGDLVCVEGYLDGYQEGRKTMIYVLARRIVYLEPYDTREKRHIEQGIQPPNHSKQYYDASHKAHGYEEHRPSEYSYSSDSEYTYGNRNQSQWERRNRRDNRDFSDYRNDNTRDRNYGGKRQRGKQDYRPDDDLPF</sequence>
<feature type="compositionally biased region" description="Basic and acidic residues" evidence="3">
    <location>
        <begin position="186"/>
        <end position="198"/>
    </location>
</feature>
<feature type="compositionally biased region" description="Low complexity" evidence="3">
    <location>
        <begin position="136"/>
        <end position="147"/>
    </location>
</feature>
<feature type="compositionally biased region" description="Basic and acidic residues" evidence="3">
    <location>
        <begin position="125"/>
        <end position="135"/>
    </location>
</feature>
<dbReference type="Proteomes" id="UP000032247">
    <property type="component" value="Unassembled WGS sequence"/>
</dbReference>
<proteinExistence type="predicted"/>
<dbReference type="Gene3D" id="2.40.50.140">
    <property type="entry name" value="Nucleic acid-binding proteins"/>
    <property type="match status" value="1"/>
</dbReference>
<protein>
    <submittedName>
        <fullName evidence="4">Single-strand binding family protein</fullName>
    </submittedName>
</protein>
<feature type="region of interest" description="Disordered" evidence="3">
    <location>
        <begin position="125"/>
        <end position="198"/>
    </location>
</feature>
<accession>A0A0D1K8L6</accession>
<reference evidence="4 5" key="1">
    <citation type="submission" date="2014-12" db="EMBL/GenBank/DDBJ databases">
        <title>Comparative genome analysis of Bacillus coagulans HM-08, Clostridium butyricum HM-68, Bacillus subtilis HM-66 and Bacillus licheniformis BL-09.</title>
        <authorList>
            <person name="Zhang H."/>
        </authorList>
    </citation>
    <scope>NUCLEOTIDE SEQUENCE [LARGE SCALE GENOMIC DNA]</scope>
    <source>
        <strain evidence="4 5">HM-66</strain>
    </source>
</reference>
<dbReference type="InterPro" id="IPR012340">
    <property type="entry name" value="NA-bd_OB-fold"/>
</dbReference>
<dbReference type="InterPro" id="IPR000424">
    <property type="entry name" value="Primosome_PriB/ssb"/>
</dbReference>
<dbReference type="SUPFAM" id="SSF50249">
    <property type="entry name" value="Nucleic acid-binding proteins"/>
    <property type="match status" value="1"/>
</dbReference>
<dbReference type="AlphaFoldDB" id="A0A0D1K8L6"/>
<dbReference type="CDD" id="cd04496">
    <property type="entry name" value="SSB_OBF"/>
    <property type="match status" value="1"/>
</dbReference>
<evidence type="ECO:0000256" key="3">
    <source>
        <dbReference type="SAM" id="MobiDB-lite"/>
    </source>
</evidence>
<dbReference type="GO" id="GO:0003697">
    <property type="term" value="F:single-stranded DNA binding"/>
    <property type="evidence" value="ECO:0007669"/>
    <property type="project" value="InterPro"/>
</dbReference>
<dbReference type="PROSITE" id="PS50935">
    <property type="entry name" value="SSB"/>
    <property type="match status" value="1"/>
</dbReference>
<dbReference type="Pfam" id="PF00436">
    <property type="entry name" value="SSB"/>
    <property type="match status" value="1"/>
</dbReference>
<comment type="caution">
    <text evidence="4">The sequence shown here is derived from an EMBL/GenBank/DDBJ whole genome shotgun (WGS) entry which is preliminary data.</text>
</comment>
<dbReference type="PATRIC" id="fig|1423.173.peg.4918"/>
<keyword evidence="1 2" id="KW-0238">DNA-binding</keyword>
<organism evidence="4 5">
    <name type="scientific">Bacillus subtilis</name>
    <dbReference type="NCBI Taxonomy" id="1423"/>
    <lineage>
        <taxon>Bacteria</taxon>
        <taxon>Bacillati</taxon>
        <taxon>Bacillota</taxon>
        <taxon>Bacilli</taxon>
        <taxon>Bacillales</taxon>
        <taxon>Bacillaceae</taxon>
        <taxon>Bacillus</taxon>
    </lineage>
</organism>
<evidence type="ECO:0000256" key="1">
    <source>
        <dbReference type="ARBA" id="ARBA00023125"/>
    </source>
</evidence>
<evidence type="ECO:0000313" key="4">
    <source>
        <dbReference type="EMBL" id="KIU04465.1"/>
    </source>
</evidence>
<gene>
    <name evidence="4" type="ORF">SC09_contig8orf00114</name>
</gene>
<evidence type="ECO:0000256" key="2">
    <source>
        <dbReference type="PROSITE-ProRule" id="PRU00252"/>
    </source>
</evidence>
<name>A0A0D1K8L6_BACIU</name>